<organism evidence="1 2">
    <name type="scientific">Vanrija albida</name>
    <dbReference type="NCBI Taxonomy" id="181172"/>
    <lineage>
        <taxon>Eukaryota</taxon>
        <taxon>Fungi</taxon>
        <taxon>Dikarya</taxon>
        <taxon>Basidiomycota</taxon>
        <taxon>Agaricomycotina</taxon>
        <taxon>Tremellomycetes</taxon>
        <taxon>Trichosporonales</taxon>
        <taxon>Trichosporonaceae</taxon>
        <taxon>Vanrija</taxon>
    </lineage>
</organism>
<evidence type="ECO:0000313" key="1">
    <source>
        <dbReference type="EMBL" id="KAL1413733.1"/>
    </source>
</evidence>
<dbReference type="RefSeq" id="XP_069213677.1">
    <property type="nucleotide sequence ID" value="XM_069350133.1"/>
</dbReference>
<name>A0ABR3QH34_9TREE</name>
<evidence type="ECO:0000313" key="2">
    <source>
        <dbReference type="Proteomes" id="UP001565368"/>
    </source>
</evidence>
<keyword evidence="2" id="KW-1185">Reference proteome</keyword>
<dbReference type="Proteomes" id="UP001565368">
    <property type="component" value="Unassembled WGS sequence"/>
</dbReference>
<dbReference type="EMBL" id="JBBXJM010000001">
    <property type="protein sequence ID" value="KAL1413733.1"/>
    <property type="molecule type" value="Genomic_DNA"/>
</dbReference>
<accession>A0ABR3QH34</accession>
<protein>
    <submittedName>
        <fullName evidence="1">Uncharacterized protein</fullName>
    </submittedName>
</protein>
<comment type="caution">
    <text evidence="1">The sequence shown here is derived from an EMBL/GenBank/DDBJ whole genome shotgun (WGS) entry which is preliminary data.</text>
</comment>
<proteinExistence type="predicted"/>
<reference evidence="1 2" key="1">
    <citation type="submission" date="2023-08" db="EMBL/GenBank/DDBJ databases">
        <title>Annotated Genome Sequence of Vanrija albida AlHP1.</title>
        <authorList>
            <person name="Herzog R."/>
        </authorList>
    </citation>
    <scope>NUCLEOTIDE SEQUENCE [LARGE SCALE GENOMIC DNA]</scope>
    <source>
        <strain evidence="1 2">AlHP1</strain>
    </source>
</reference>
<sequence length="295" mass="31749">MAIEEPSMNANPPTAVEYPARLAELKTYLEKLEACECLLREASAADLAHISNVVARVEHILTAGPEVTPAALAEAIKSLGRQAAVGRNAWVVQPLEACLGPIAAGTAKATFDAGQLQSIMMAAYKPIARLVQRDTETLELYTRDGVALLNDVSAARAEHEALEQEAGRLLAAYKALVFVSDVLLGSQADLVTAQGELIDALVSGEEPEPGYREALGLRADSVRAGNEDLHLRRVALDSRSTKLQERTGELMKVETELEGRLGEMERRKREVGEIADKFKVATRAVPATAMPVTNT</sequence>
<gene>
    <name evidence="1" type="ORF">Q8F55_001515</name>
</gene>
<dbReference type="GeneID" id="95982558"/>